<dbReference type="RefSeq" id="WP_220564335.1">
    <property type="nucleotide sequence ID" value="NZ_CP074133.1"/>
</dbReference>
<evidence type="ECO:0000313" key="1">
    <source>
        <dbReference type="EMBL" id="QUX23107.1"/>
    </source>
</evidence>
<dbReference type="SUPFAM" id="SSF50998">
    <property type="entry name" value="Quinoprotein alcohol dehydrogenase-like"/>
    <property type="match status" value="1"/>
</dbReference>
<dbReference type="InterPro" id="IPR015943">
    <property type="entry name" value="WD40/YVTN_repeat-like_dom_sf"/>
</dbReference>
<evidence type="ECO:0000313" key="2">
    <source>
        <dbReference type="Proteomes" id="UP000676079"/>
    </source>
</evidence>
<protein>
    <submittedName>
        <fullName evidence="1">PQQ-binding-like beta-propeller repeat protein</fullName>
    </submittedName>
</protein>
<name>A0ABX8BPW8_9ACTN</name>
<organism evidence="1 2">
    <name type="scientific">Nocardiopsis changdeensis</name>
    <dbReference type="NCBI Taxonomy" id="2831969"/>
    <lineage>
        <taxon>Bacteria</taxon>
        <taxon>Bacillati</taxon>
        <taxon>Actinomycetota</taxon>
        <taxon>Actinomycetes</taxon>
        <taxon>Streptosporangiales</taxon>
        <taxon>Nocardiopsidaceae</taxon>
        <taxon>Nocardiopsis</taxon>
    </lineage>
</organism>
<keyword evidence="2" id="KW-1185">Reference proteome</keyword>
<dbReference type="InterPro" id="IPR011047">
    <property type="entry name" value="Quinoprotein_ADH-like_sf"/>
</dbReference>
<dbReference type="Proteomes" id="UP000676079">
    <property type="component" value="Chromosome"/>
</dbReference>
<proteinExistence type="predicted"/>
<dbReference type="Gene3D" id="2.130.10.10">
    <property type="entry name" value="YVTN repeat-like/Quinoprotein amine dehydrogenase"/>
    <property type="match status" value="1"/>
</dbReference>
<dbReference type="EMBL" id="CP074133">
    <property type="protein sequence ID" value="QUX23107.1"/>
    <property type="molecule type" value="Genomic_DNA"/>
</dbReference>
<sequence>MVELDSGFVGLRGDTGEEVWTYTVPGVDEVHTEISSDGTRAAVRYTDGEGESVAVLLDTSTGSIVLEDAHWDGDSRLPGAELQIRRHYDEDGFSVEAAGLDDGRTAWRQEEPVTCSEGPSRQVRGTYHVDAVVLLAYCADDVSEEAMYSAGQQATHLLAALDPGSGRELWRYEVSVDDTQGYFPESRLTRYGDTLVVKLPGVPEQLLFDTATGDLLEEVPGHVLDVTAEAYLARMGTIEEPVFELRGFDGQVLHAIPTDPGDVVAVVDEDLLGLRVERGPDGDTIDVEVTPWQGGDGTLVETGLVVESADRGEPGRLLRVPGAVLLYPSVDSSTGDDAIEHIVALQ</sequence>
<reference evidence="1 2" key="1">
    <citation type="submission" date="2021-05" db="EMBL/GenBank/DDBJ databases">
        <title>Direct Submission.</title>
        <authorList>
            <person name="Li K."/>
            <person name="Gao J."/>
        </authorList>
    </citation>
    <scope>NUCLEOTIDE SEQUENCE [LARGE SCALE GENOMIC DNA]</scope>
    <source>
        <strain evidence="1 2">Mg02</strain>
    </source>
</reference>
<accession>A0ABX8BPW8</accession>
<gene>
    <name evidence="1" type="ORF">KGD84_01490</name>
</gene>